<dbReference type="OMA" id="SSAWGMF"/>
<reference evidence="4 5" key="1">
    <citation type="journal article" date="2010" name="Cell">
        <title>The genome of Naegleria gruberi illuminates early eukaryotic versatility.</title>
        <authorList>
            <person name="Fritz-Laylin L.K."/>
            <person name="Prochnik S.E."/>
            <person name="Ginger M.L."/>
            <person name="Dacks J.B."/>
            <person name="Carpenter M.L."/>
            <person name="Field M.C."/>
            <person name="Kuo A."/>
            <person name="Paredez A."/>
            <person name="Chapman J."/>
            <person name="Pham J."/>
            <person name="Shu S."/>
            <person name="Neupane R."/>
            <person name="Cipriano M."/>
            <person name="Mancuso J."/>
            <person name="Tu H."/>
            <person name="Salamov A."/>
            <person name="Lindquist E."/>
            <person name="Shapiro H."/>
            <person name="Lucas S."/>
            <person name="Grigoriev I.V."/>
            <person name="Cande W.Z."/>
            <person name="Fulton C."/>
            <person name="Rokhsar D.S."/>
            <person name="Dawson S.C."/>
        </authorList>
    </citation>
    <scope>NUCLEOTIDE SEQUENCE [LARGE SCALE GENOMIC DNA]</scope>
    <source>
        <strain evidence="4 5">NEG-M</strain>
    </source>
</reference>
<dbReference type="KEGG" id="ngr:NAEGRDRAFT_74237"/>
<dbReference type="InParanoid" id="D2VYT7"/>
<evidence type="ECO:0000256" key="1">
    <source>
        <dbReference type="ARBA" id="ARBA00023157"/>
    </source>
</evidence>
<dbReference type="STRING" id="5762.D2VYT7"/>
<keyword evidence="2" id="KW-1133">Transmembrane helix</keyword>
<keyword evidence="5" id="KW-1185">Reference proteome</keyword>
<dbReference type="Gene3D" id="3.40.30.10">
    <property type="entry name" value="Glutaredoxin"/>
    <property type="match status" value="1"/>
</dbReference>
<keyword evidence="2" id="KW-0812">Transmembrane</keyword>
<dbReference type="RefSeq" id="XP_002670758.1">
    <property type="nucleotide sequence ID" value="XM_002670712.1"/>
</dbReference>
<dbReference type="EMBL" id="GG738912">
    <property type="protein sequence ID" value="EFC38014.1"/>
    <property type="molecule type" value="Genomic_DNA"/>
</dbReference>
<dbReference type="AlphaFoldDB" id="D2VYT7"/>
<feature type="transmembrane region" description="Helical" evidence="2">
    <location>
        <begin position="129"/>
        <end position="146"/>
    </location>
</feature>
<dbReference type="InterPro" id="IPR013766">
    <property type="entry name" value="Thioredoxin_domain"/>
</dbReference>
<keyword evidence="1" id="KW-1015">Disulfide bond</keyword>
<dbReference type="InterPro" id="IPR036249">
    <property type="entry name" value="Thioredoxin-like_sf"/>
</dbReference>
<evidence type="ECO:0000313" key="4">
    <source>
        <dbReference type="EMBL" id="EFC38014.1"/>
    </source>
</evidence>
<organism evidence="5">
    <name type="scientific">Naegleria gruberi</name>
    <name type="common">Amoeba</name>
    <dbReference type="NCBI Taxonomy" id="5762"/>
    <lineage>
        <taxon>Eukaryota</taxon>
        <taxon>Discoba</taxon>
        <taxon>Heterolobosea</taxon>
        <taxon>Tetramitia</taxon>
        <taxon>Eutetramitia</taxon>
        <taxon>Vahlkampfiidae</taxon>
        <taxon>Naegleria</taxon>
    </lineage>
</organism>
<accession>D2VYT7</accession>
<dbReference type="GeneID" id="8857856"/>
<dbReference type="Proteomes" id="UP000006671">
    <property type="component" value="Unassembled WGS sequence"/>
</dbReference>
<sequence>MNAKPKFEQLSTKYPNTNFVSVDVDQSQDIASQYSVSSLPTFLFFKAGSKLGQIVGADMDKVEDMIKKHGTNTSPGAFPSGGGRVLGSSASSSTTYNNLQASGGRGGLSDLFDPLVRQANGIPVEQRPLYFLGFLILAYFVIKSILKMLF</sequence>
<dbReference type="PANTHER" id="PTHR46115">
    <property type="entry name" value="THIOREDOXIN-LIKE PROTEIN 1"/>
    <property type="match status" value="1"/>
</dbReference>
<evidence type="ECO:0000256" key="2">
    <source>
        <dbReference type="SAM" id="Phobius"/>
    </source>
</evidence>
<proteinExistence type="predicted"/>
<dbReference type="eggNOG" id="KOG0907">
    <property type="taxonomic scope" value="Eukaryota"/>
</dbReference>
<gene>
    <name evidence="4" type="ORF">NAEGRDRAFT_74237</name>
</gene>
<dbReference type="Pfam" id="PF00085">
    <property type="entry name" value="Thioredoxin"/>
    <property type="match status" value="1"/>
</dbReference>
<protein>
    <submittedName>
        <fullName evidence="4">Predicted protein</fullName>
    </submittedName>
</protein>
<feature type="domain" description="Thioredoxin" evidence="3">
    <location>
        <begin position="4"/>
        <end position="67"/>
    </location>
</feature>
<keyword evidence="2" id="KW-0472">Membrane</keyword>
<name>D2VYT7_NAEGR</name>
<evidence type="ECO:0000313" key="5">
    <source>
        <dbReference type="Proteomes" id="UP000006671"/>
    </source>
</evidence>
<dbReference type="CDD" id="cd02947">
    <property type="entry name" value="TRX_family"/>
    <property type="match status" value="1"/>
</dbReference>
<dbReference type="SUPFAM" id="SSF52833">
    <property type="entry name" value="Thioredoxin-like"/>
    <property type="match status" value="1"/>
</dbReference>
<dbReference type="VEuPathDB" id="AmoebaDB:NAEGRDRAFT_74237"/>
<evidence type="ECO:0000259" key="3">
    <source>
        <dbReference type="Pfam" id="PF00085"/>
    </source>
</evidence>
<dbReference type="OrthoDB" id="10263751at2759"/>